<dbReference type="EMBL" id="AWWV01007724">
    <property type="protein sequence ID" value="OMO95045.1"/>
    <property type="molecule type" value="Genomic_DNA"/>
</dbReference>
<keyword evidence="1" id="KW-0378">Hydrolase</keyword>
<name>A0A1R3JJT8_COCAP</name>
<dbReference type="GO" id="GO:0006508">
    <property type="term" value="P:proteolysis"/>
    <property type="evidence" value="ECO:0007669"/>
    <property type="project" value="UniProtKB-KW"/>
</dbReference>
<dbReference type="AlphaFoldDB" id="A0A1R3JJT8"/>
<keyword evidence="1" id="KW-0645">Protease</keyword>
<accession>A0A1R3JJT8</accession>
<gene>
    <name evidence="1" type="ORF">CCACVL1_05619</name>
</gene>
<comment type="caution">
    <text evidence="1">The sequence shown here is derived from an EMBL/GenBank/DDBJ whole genome shotgun (WGS) entry which is preliminary data.</text>
</comment>
<sequence>MTNPWTCTLLMISSNPTRSLDPTEPVHHVVPDSIPFVASSTVPATVLLRIPSLFKLRMQRTICLLTMERRSEFFSSSRSGLLDRDWNDDLYFQLPVGSLDLKLAIAFAILEKKI</sequence>
<dbReference type="Gramene" id="OMO95045">
    <property type="protein sequence ID" value="OMO95045"/>
    <property type="gene ID" value="CCACVL1_05619"/>
</dbReference>
<evidence type="ECO:0000313" key="2">
    <source>
        <dbReference type="Proteomes" id="UP000188268"/>
    </source>
</evidence>
<dbReference type="Proteomes" id="UP000188268">
    <property type="component" value="Unassembled WGS sequence"/>
</dbReference>
<keyword evidence="2" id="KW-1185">Reference proteome</keyword>
<dbReference type="GO" id="GO:0008233">
    <property type="term" value="F:peptidase activity"/>
    <property type="evidence" value="ECO:0007669"/>
    <property type="project" value="UniProtKB-KW"/>
</dbReference>
<proteinExistence type="predicted"/>
<organism evidence="1 2">
    <name type="scientific">Corchorus capsularis</name>
    <name type="common">Jute</name>
    <dbReference type="NCBI Taxonomy" id="210143"/>
    <lineage>
        <taxon>Eukaryota</taxon>
        <taxon>Viridiplantae</taxon>
        <taxon>Streptophyta</taxon>
        <taxon>Embryophyta</taxon>
        <taxon>Tracheophyta</taxon>
        <taxon>Spermatophyta</taxon>
        <taxon>Magnoliopsida</taxon>
        <taxon>eudicotyledons</taxon>
        <taxon>Gunneridae</taxon>
        <taxon>Pentapetalae</taxon>
        <taxon>rosids</taxon>
        <taxon>malvids</taxon>
        <taxon>Malvales</taxon>
        <taxon>Malvaceae</taxon>
        <taxon>Grewioideae</taxon>
        <taxon>Apeibeae</taxon>
        <taxon>Corchorus</taxon>
    </lineage>
</organism>
<protein>
    <submittedName>
        <fullName evidence="1">Putative serine protease</fullName>
    </submittedName>
</protein>
<reference evidence="1 2" key="1">
    <citation type="submission" date="2013-09" db="EMBL/GenBank/DDBJ databases">
        <title>Corchorus capsularis genome sequencing.</title>
        <authorList>
            <person name="Alam M."/>
            <person name="Haque M.S."/>
            <person name="Islam M.S."/>
            <person name="Emdad E.M."/>
            <person name="Islam M.M."/>
            <person name="Ahmed B."/>
            <person name="Halim A."/>
            <person name="Hossen Q.M.M."/>
            <person name="Hossain M.Z."/>
            <person name="Ahmed R."/>
            <person name="Khan M.M."/>
            <person name="Islam R."/>
            <person name="Rashid M.M."/>
            <person name="Khan S.A."/>
            <person name="Rahman M.S."/>
            <person name="Alam M."/>
        </authorList>
    </citation>
    <scope>NUCLEOTIDE SEQUENCE [LARGE SCALE GENOMIC DNA]</scope>
    <source>
        <strain evidence="2">cv. CVL-1</strain>
        <tissue evidence="1">Whole seedling</tissue>
    </source>
</reference>
<evidence type="ECO:0000313" key="1">
    <source>
        <dbReference type="EMBL" id="OMO95045.1"/>
    </source>
</evidence>